<protein>
    <submittedName>
        <fullName evidence="5">Glycosyltransferase family 4 protein</fullName>
        <ecNumber evidence="5">2.4.-.-</ecNumber>
    </submittedName>
</protein>
<feature type="domain" description="Glycosyltransferase subfamily 4-like N-terminal" evidence="4">
    <location>
        <begin position="41"/>
        <end position="171"/>
    </location>
</feature>
<keyword evidence="6" id="KW-1185">Reference proteome</keyword>
<dbReference type="InterPro" id="IPR001296">
    <property type="entry name" value="Glyco_trans_1"/>
</dbReference>
<dbReference type="InterPro" id="IPR028098">
    <property type="entry name" value="Glyco_trans_4-like_N"/>
</dbReference>
<proteinExistence type="predicted"/>
<dbReference type="GO" id="GO:0016757">
    <property type="term" value="F:glycosyltransferase activity"/>
    <property type="evidence" value="ECO:0007669"/>
    <property type="project" value="UniProtKB-KW"/>
</dbReference>
<dbReference type="CDD" id="cd03801">
    <property type="entry name" value="GT4_PimA-like"/>
    <property type="match status" value="1"/>
</dbReference>
<evidence type="ECO:0000313" key="6">
    <source>
        <dbReference type="Proteomes" id="UP001231924"/>
    </source>
</evidence>
<dbReference type="EMBL" id="JASVWF010000006">
    <property type="protein sequence ID" value="MDL5159178.1"/>
    <property type="molecule type" value="Genomic_DNA"/>
</dbReference>
<organism evidence="5 6">
    <name type="scientific">Actinomycetospora termitidis</name>
    <dbReference type="NCBI Taxonomy" id="3053470"/>
    <lineage>
        <taxon>Bacteria</taxon>
        <taxon>Bacillati</taxon>
        <taxon>Actinomycetota</taxon>
        <taxon>Actinomycetes</taxon>
        <taxon>Pseudonocardiales</taxon>
        <taxon>Pseudonocardiaceae</taxon>
        <taxon>Actinomycetospora</taxon>
    </lineage>
</organism>
<dbReference type="RefSeq" id="WP_286055756.1">
    <property type="nucleotide sequence ID" value="NZ_JASVWF010000006.1"/>
</dbReference>
<sequence>MTALLQVLPTYDPAFGGPVSAALGVSASYEGVEGVTLTTVGCGPAGAGWTRHDTVSRRAFAPPVARHVLSVSPGLLAWVARRVRRFDLVHVHFNRGLVMIWIPLLARLARVPYVLQTHGMCRPWTGPLALVDRLFTRPAIRHAHAVFVLGAAEREQILGIVPGANVVEVHNAVRSPDAVDAGPRPGGPRLLFCARLHPRKGLDRFLDVVERLAPEHPGLEGHVVGADEGALAAARERVAAAGLPVTFHGGLDRDGVDAWMARCDVLLHPAPREPFGMSMIEAFAAGLPVVAARSSELAGVFAAEGAALLPDDGSVEDWVDATRRVLVEPATADALRVGGRAVLERHFSRASLTRTLAGVVHGA</sequence>
<dbReference type="SUPFAM" id="SSF53756">
    <property type="entry name" value="UDP-Glycosyltransferase/glycogen phosphorylase"/>
    <property type="match status" value="1"/>
</dbReference>
<accession>A0ABT7MIM1</accession>
<dbReference type="Pfam" id="PF13579">
    <property type="entry name" value="Glyco_trans_4_4"/>
    <property type="match status" value="1"/>
</dbReference>
<name>A0ABT7MIM1_9PSEU</name>
<evidence type="ECO:0000256" key="2">
    <source>
        <dbReference type="ARBA" id="ARBA00022679"/>
    </source>
</evidence>
<reference evidence="5 6" key="1">
    <citation type="submission" date="2023-06" db="EMBL/GenBank/DDBJ databases">
        <title>Actinomycetospora Odt1-22.</title>
        <authorList>
            <person name="Supong K."/>
        </authorList>
    </citation>
    <scope>NUCLEOTIDE SEQUENCE [LARGE SCALE GENOMIC DNA]</scope>
    <source>
        <strain evidence="5 6">Odt1-22</strain>
    </source>
</reference>
<dbReference type="Proteomes" id="UP001231924">
    <property type="component" value="Unassembled WGS sequence"/>
</dbReference>
<keyword evidence="1 5" id="KW-0328">Glycosyltransferase</keyword>
<dbReference type="InterPro" id="IPR050194">
    <property type="entry name" value="Glycosyltransferase_grp1"/>
</dbReference>
<evidence type="ECO:0000256" key="1">
    <source>
        <dbReference type="ARBA" id="ARBA00022676"/>
    </source>
</evidence>
<dbReference type="Gene3D" id="3.40.50.2000">
    <property type="entry name" value="Glycogen Phosphorylase B"/>
    <property type="match status" value="2"/>
</dbReference>
<dbReference type="PANTHER" id="PTHR45947">
    <property type="entry name" value="SULFOQUINOVOSYL TRANSFERASE SQD2"/>
    <property type="match status" value="1"/>
</dbReference>
<evidence type="ECO:0000259" key="3">
    <source>
        <dbReference type="Pfam" id="PF00534"/>
    </source>
</evidence>
<dbReference type="PANTHER" id="PTHR45947:SF3">
    <property type="entry name" value="SULFOQUINOVOSYL TRANSFERASE SQD2"/>
    <property type="match status" value="1"/>
</dbReference>
<evidence type="ECO:0000313" key="5">
    <source>
        <dbReference type="EMBL" id="MDL5159178.1"/>
    </source>
</evidence>
<dbReference type="Pfam" id="PF00534">
    <property type="entry name" value="Glycos_transf_1"/>
    <property type="match status" value="1"/>
</dbReference>
<keyword evidence="2 5" id="KW-0808">Transferase</keyword>
<comment type="caution">
    <text evidence="5">The sequence shown here is derived from an EMBL/GenBank/DDBJ whole genome shotgun (WGS) entry which is preliminary data.</text>
</comment>
<dbReference type="EC" id="2.4.-.-" evidence="5"/>
<evidence type="ECO:0000259" key="4">
    <source>
        <dbReference type="Pfam" id="PF13579"/>
    </source>
</evidence>
<gene>
    <name evidence="5" type="ORF">QRT03_24645</name>
</gene>
<feature type="domain" description="Glycosyl transferase family 1" evidence="3">
    <location>
        <begin position="185"/>
        <end position="336"/>
    </location>
</feature>